<dbReference type="EMBL" id="CP077683">
    <property type="protein sequence ID" value="QXE89968.1"/>
    <property type="molecule type" value="Genomic_DNA"/>
</dbReference>
<dbReference type="Proteomes" id="UP000683559">
    <property type="component" value="Chromosome"/>
</dbReference>
<keyword evidence="2" id="KW-1185">Reference proteome</keyword>
<reference evidence="1 2" key="1">
    <citation type="submission" date="2021-06" db="EMBL/GenBank/DDBJ databases">
        <title>Gemonas diversity in paddy soil.</title>
        <authorList>
            <person name="Liu G."/>
        </authorList>
    </citation>
    <scope>NUCLEOTIDE SEQUENCE [LARGE SCALE GENOMIC DNA]</scope>
    <source>
        <strain evidence="1 2">RG2</strain>
    </source>
</reference>
<evidence type="ECO:0000313" key="1">
    <source>
        <dbReference type="EMBL" id="QXE89968.1"/>
    </source>
</evidence>
<accession>A0ABX8LE16</accession>
<name>A0ABX8LE16_9BACT</name>
<evidence type="ECO:0000313" key="2">
    <source>
        <dbReference type="Proteomes" id="UP000683559"/>
    </source>
</evidence>
<proteinExistence type="predicted"/>
<protein>
    <submittedName>
        <fullName evidence="1">Uncharacterized protein</fullName>
    </submittedName>
</protein>
<organism evidence="1 2">
    <name type="scientific">Geomonas subterranea</name>
    <dbReference type="NCBI Taxonomy" id="2847989"/>
    <lineage>
        <taxon>Bacteria</taxon>
        <taxon>Pseudomonadati</taxon>
        <taxon>Thermodesulfobacteriota</taxon>
        <taxon>Desulfuromonadia</taxon>
        <taxon>Geobacterales</taxon>
        <taxon>Geobacteraceae</taxon>
        <taxon>Geomonas</taxon>
    </lineage>
</organism>
<sequence length="76" mass="8731">MRRFVTVNDETGTPMLEIWVPEEWQDSDVTKFLKSIADTFEGNAAECACGSMIYKHENYICRKCSNGKKPQLKLVK</sequence>
<gene>
    <name evidence="1" type="ORF">KP001_16305</name>
</gene>
<dbReference type="RefSeq" id="WP_217286633.1">
    <property type="nucleotide sequence ID" value="NZ_CP077683.1"/>
</dbReference>